<evidence type="ECO:0000313" key="3">
    <source>
        <dbReference type="Proteomes" id="UP001521150"/>
    </source>
</evidence>
<protein>
    <submittedName>
        <fullName evidence="2">Uncharacterized protein</fullName>
    </submittedName>
</protein>
<dbReference type="RefSeq" id="WP_233729637.1">
    <property type="nucleotide sequence ID" value="NZ_JAJVCN010000003.1"/>
</dbReference>
<gene>
    <name evidence="2" type="ORF">LWC34_35565</name>
</gene>
<dbReference type="Proteomes" id="UP001521150">
    <property type="component" value="Unassembled WGS sequence"/>
</dbReference>
<accession>A0ABS8ZNP7</accession>
<keyword evidence="1" id="KW-0175">Coiled coil</keyword>
<evidence type="ECO:0000313" key="2">
    <source>
        <dbReference type="EMBL" id="MCE7008103.1"/>
    </source>
</evidence>
<dbReference type="EMBL" id="JAJVCN010000003">
    <property type="protein sequence ID" value="MCE7008103.1"/>
    <property type="molecule type" value="Genomic_DNA"/>
</dbReference>
<proteinExistence type="predicted"/>
<dbReference type="Gene3D" id="1.10.287.1060">
    <property type="entry name" value="ESAT-6-like"/>
    <property type="match status" value="1"/>
</dbReference>
<name>A0ABS8ZNP7_9PSEU</name>
<sequence length="123" mass="14120">MTAAAADRLAADAQQQADIEASWRERALNAEAMLKTAHEEIMKQRNHIGELMGQIRDLETEWTDDTMQRITTDNTSLKQKVRELSQGNQSLDDRLKAARSNVRFQDRRIAELELQLLDPTTRN</sequence>
<keyword evidence="3" id="KW-1185">Reference proteome</keyword>
<evidence type="ECO:0000256" key="1">
    <source>
        <dbReference type="SAM" id="Coils"/>
    </source>
</evidence>
<reference evidence="2 3" key="1">
    <citation type="submission" date="2021-12" db="EMBL/GenBank/DDBJ databases">
        <title>Genome sequence of Kibdelosporangium philippinense ATCC 49844.</title>
        <authorList>
            <person name="Fedorov E.A."/>
            <person name="Omeragic M."/>
            <person name="Shalygina K.F."/>
            <person name="Maclea K.S."/>
        </authorList>
    </citation>
    <scope>NUCLEOTIDE SEQUENCE [LARGE SCALE GENOMIC DNA]</scope>
    <source>
        <strain evidence="2 3">ATCC 49844</strain>
    </source>
</reference>
<feature type="coiled-coil region" evidence="1">
    <location>
        <begin position="41"/>
        <end position="115"/>
    </location>
</feature>
<organism evidence="2 3">
    <name type="scientific">Kibdelosporangium philippinense</name>
    <dbReference type="NCBI Taxonomy" id="211113"/>
    <lineage>
        <taxon>Bacteria</taxon>
        <taxon>Bacillati</taxon>
        <taxon>Actinomycetota</taxon>
        <taxon>Actinomycetes</taxon>
        <taxon>Pseudonocardiales</taxon>
        <taxon>Pseudonocardiaceae</taxon>
        <taxon>Kibdelosporangium</taxon>
    </lineage>
</organism>
<comment type="caution">
    <text evidence="2">The sequence shown here is derived from an EMBL/GenBank/DDBJ whole genome shotgun (WGS) entry which is preliminary data.</text>
</comment>